<keyword evidence="2" id="KW-1003">Cell membrane</keyword>
<feature type="transmembrane region" description="Helical" evidence="6">
    <location>
        <begin position="169"/>
        <end position="190"/>
    </location>
</feature>
<evidence type="ECO:0000256" key="4">
    <source>
        <dbReference type="ARBA" id="ARBA00022989"/>
    </source>
</evidence>
<sequence length="252" mass="27262">MKEFLRQQMGGFGATYRRELGAYFATPMAYVFLAVFLLALGVFTWEAGNFFGAGSADLSTFFVWHPWLYMIFLPALAMRLWADEQGAGTDELLLSLPLGMPGLVLGKLCAAWTVAGVGLLLTFPMWITVNYLGGPDNTAIALTYLVSFLMAGAYLSVGSAISALTGSQVTAFVISVLIAFAFTAAGWPLVLSTVKAVFGTGFADLVAQFSFLTQFEGAQRGVLELRSVMFFLGFTAFWSILNGLWAARQRLG</sequence>
<reference evidence="7 8" key="1">
    <citation type="journal article" date="2014" name="Antonie Van Leeuwenhoek">
        <title>Hyphomonas beringensis sp. nov. and Hyphomonas chukchiensis sp. nov., isolated from surface seawater of the Bering Sea and Chukchi Sea.</title>
        <authorList>
            <person name="Li C."/>
            <person name="Lai Q."/>
            <person name="Li G."/>
            <person name="Dong C."/>
            <person name="Wang J."/>
            <person name="Liao Y."/>
            <person name="Shao Z."/>
        </authorList>
    </citation>
    <scope>NUCLEOTIDE SEQUENCE [LARGE SCALE GENOMIC DNA]</scope>
    <source>
        <strain evidence="7 8">VP2</strain>
    </source>
</reference>
<feature type="transmembrane region" description="Helical" evidence="6">
    <location>
        <begin position="63"/>
        <end position="82"/>
    </location>
</feature>
<comment type="caution">
    <text evidence="7">The sequence shown here is derived from an EMBL/GenBank/DDBJ whole genome shotgun (WGS) entry which is preliminary data.</text>
</comment>
<dbReference type="AlphaFoldDB" id="A0A059FD51"/>
<feature type="transmembrane region" description="Helical" evidence="6">
    <location>
        <begin position="20"/>
        <end position="43"/>
    </location>
</feature>
<dbReference type="InterPro" id="IPR051449">
    <property type="entry name" value="ABC-2_transporter_component"/>
</dbReference>
<evidence type="ECO:0000313" key="8">
    <source>
        <dbReference type="Proteomes" id="UP000024816"/>
    </source>
</evidence>
<proteinExistence type="predicted"/>
<name>A0A059FD51_9PROT</name>
<dbReference type="RefSeq" id="WP_241764329.1">
    <property type="nucleotide sequence ID" value="NZ_ARYJ01000005.1"/>
</dbReference>
<gene>
    <name evidence="7" type="ORF">HJA_08914</name>
</gene>
<comment type="subcellular location">
    <subcellularLocation>
        <location evidence="1">Cell membrane</location>
        <topology evidence="1">Multi-pass membrane protein</topology>
    </subcellularLocation>
</comment>
<dbReference type="GO" id="GO:0005886">
    <property type="term" value="C:plasma membrane"/>
    <property type="evidence" value="ECO:0007669"/>
    <property type="project" value="UniProtKB-SubCell"/>
</dbReference>
<evidence type="ECO:0000256" key="5">
    <source>
        <dbReference type="ARBA" id="ARBA00023136"/>
    </source>
</evidence>
<organism evidence="7 8">
    <name type="scientific">Hyphomonas jannaschiana VP2</name>
    <dbReference type="NCBI Taxonomy" id="1280952"/>
    <lineage>
        <taxon>Bacteria</taxon>
        <taxon>Pseudomonadati</taxon>
        <taxon>Pseudomonadota</taxon>
        <taxon>Alphaproteobacteria</taxon>
        <taxon>Hyphomonadales</taxon>
        <taxon>Hyphomonadaceae</taxon>
        <taxon>Hyphomonas</taxon>
    </lineage>
</organism>
<keyword evidence="5 6" id="KW-0472">Membrane</keyword>
<feature type="transmembrane region" description="Helical" evidence="6">
    <location>
        <begin position="139"/>
        <end position="157"/>
    </location>
</feature>
<dbReference type="eggNOG" id="COG1277">
    <property type="taxonomic scope" value="Bacteria"/>
</dbReference>
<dbReference type="Proteomes" id="UP000024816">
    <property type="component" value="Unassembled WGS sequence"/>
</dbReference>
<dbReference type="EMBL" id="ARYJ01000005">
    <property type="protein sequence ID" value="KCZ88476.1"/>
    <property type="molecule type" value="Genomic_DNA"/>
</dbReference>
<evidence type="ECO:0000256" key="6">
    <source>
        <dbReference type="SAM" id="Phobius"/>
    </source>
</evidence>
<evidence type="ECO:0000313" key="7">
    <source>
        <dbReference type="EMBL" id="KCZ88476.1"/>
    </source>
</evidence>
<feature type="transmembrane region" description="Helical" evidence="6">
    <location>
        <begin position="103"/>
        <end position="127"/>
    </location>
</feature>
<dbReference type="PATRIC" id="fig|1280952.3.peg.1776"/>
<evidence type="ECO:0000256" key="2">
    <source>
        <dbReference type="ARBA" id="ARBA00022475"/>
    </source>
</evidence>
<feature type="transmembrane region" description="Helical" evidence="6">
    <location>
        <begin position="227"/>
        <end position="247"/>
    </location>
</feature>
<dbReference type="PANTHER" id="PTHR30294:SF29">
    <property type="entry name" value="MULTIDRUG ABC TRANSPORTER PERMEASE YBHS-RELATED"/>
    <property type="match status" value="1"/>
</dbReference>
<accession>A0A059FD51</accession>
<keyword evidence="4 6" id="KW-1133">Transmembrane helix</keyword>
<dbReference type="PANTHER" id="PTHR30294">
    <property type="entry name" value="MEMBRANE COMPONENT OF ABC TRANSPORTER YHHJ-RELATED"/>
    <property type="match status" value="1"/>
</dbReference>
<keyword evidence="3 6" id="KW-0812">Transmembrane</keyword>
<keyword evidence="8" id="KW-1185">Reference proteome</keyword>
<evidence type="ECO:0000256" key="1">
    <source>
        <dbReference type="ARBA" id="ARBA00004651"/>
    </source>
</evidence>
<evidence type="ECO:0000256" key="3">
    <source>
        <dbReference type="ARBA" id="ARBA00022692"/>
    </source>
</evidence>
<protein>
    <submittedName>
        <fullName evidence="7">Putative ABC transporter permease</fullName>
    </submittedName>
</protein>
<dbReference type="STRING" id="1280952.HJA_08914"/>
<dbReference type="Pfam" id="PF12679">
    <property type="entry name" value="ABC2_membrane_2"/>
    <property type="match status" value="1"/>
</dbReference>